<proteinExistence type="predicted"/>
<keyword evidence="3" id="KW-1185">Reference proteome</keyword>
<evidence type="ECO:0000256" key="1">
    <source>
        <dbReference type="SAM" id="Phobius"/>
    </source>
</evidence>
<protein>
    <submittedName>
        <fullName evidence="2">Uncharacterized protein</fullName>
    </submittedName>
</protein>
<keyword evidence="1" id="KW-0472">Membrane</keyword>
<reference evidence="2 3" key="1">
    <citation type="submission" date="2017-10" db="EMBL/GenBank/DDBJ databases">
        <title>Bacillus sp. nov., a halophilic bacterium isolated from a Keqin Lake.</title>
        <authorList>
            <person name="Wang H."/>
        </authorList>
    </citation>
    <scope>NUCLEOTIDE SEQUENCE [LARGE SCALE GENOMIC DNA]</scope>
    <source>
        <strain evidence="2 3">KCTC 13187</strain>
    </source>
</reference>
<dbReference type="RefSeq" id="WP_110936542.1">
    <property type="nucleotide sequence ID" value="NZ_KZ614146.1"/>
</dbReference>
<name>A0A3A9KB41_9BACI</name>
<keyword evidence="1" id="KW-1133">Transmembrane helix</keyword>
<dbReference type="OrthoDB" id="2706699at2"/>
<evidence type="ECO:0000313" key="2">
    <source>
        <dbReference type="EMBL" id="RKL68818.1"/>
    </source>
</evidence>
<organism evidence="2 3">
    <name type="scientific">Salipaludibacillus neizhouensis</name>
    <dbReference type="NCBI Taxonomy" id="885475"/>
    <lineage>
        <taxon>Bacteria</taxon>
        <taxon>Bacillati</taxon>
        <taxon>Bacillota</taxon>
        <taxon>Bacilli</taxon>
        <taxon>Bacillales</taxon>
        <taxon>Bacillaceae</taxon>
    </lineage>
</organism>
<evidence type="ECO:0000313" key="3">
    <source>
        <dbReference type="Proteomes" id="UP000281498"/>
    </source>
</evidence>
<keyword evidence="1" id="KW-0812">Transmembrane</keyword>
<accession>A0A3A9KB41</accession>
<feature type="transmembrane region" description="Helical" evidence="1">
    <location>
        <begin position="21"/>
        <end position="49"/>
    </location>
</feature>
<gene>
    <name evidence="2" type="ORF">CR203_01875</name>
</gene>
<comment type="caution">
    <text evidence="2">The sequence shown here is derived from an EMBL/GenBank/DDBJ whole genome shotgun (WGS) entry which is preliminary data.</text>
</comment>
<dbReference type="EMBL" id="PDOE01000001">
    <property type="protein sequence ID" value="RKL68818.1"/>
    <property type="molecule type" value="Genomic_DNA"/>
</dbReference>
<dbReference type="Proteomes" id="UP000281498">
    <property type="component" value="Unassembled WGS sequence"/>
</dbReference>
<sequence>MKEWWNRKKIKTRRKKNNEKYSILDFIVDFLFWLPELVLLPFRLIIWLIRGVGRGLRNVFDIF</sequence>
<dbReference type="AlphaFoldDB" id="A0A3A9KB41"/>